<sequence length="231" mass="24170">MKCKLNLTSRGAHMLDAHAVAIGPHGMLAINIAMLSLIGWALWRAEQKMSSGSDLIILILLGAFAVSGRVLLDPIPNVQPVTVIVLLAGIHFGAPRAVALAAAVALCSNVLLGHGLWSLYQAVGWSAVGVAGAALSNRLYVDGRMAILALAALAAISAFAFDWIVSLSALHSLSSEVFLVYLMAGIPYDLLHAAGNVAFVAWLANPLSEIMTRHVAPPAPMAVRDPVSSRV</sequence>
<keyword evidence="1" id="KW-0472">Membrane</keyword>
<evidence type="ECO:0000256" key="1">
    <source>
        <dbReference type="SAM" id="Phobius"/>
    </source>
</evidence>
<evidence type="ECO:0008006" key="3">
    <source>
        <dbReference type="Google" id="ProtNLM"/>
    </source>
</evidence>
<feature type="transmembrane region" description="Helical" evidence="1">
    <location>
        <begin position="84"/>
        <end position="111"/>
    </location>
</feature>
<feature type="transmembrane region" description="Helical" evidence="1">
    <location>
        <begin position="21"/>
        <end position="43"/>
    </location>
</feature>
<feature type="transmembrane region" description="Helical" evidence="1">
    <location>
        <begin position="147"/>
        <end position="166"/>
    </location>
</feature>
<accession>A0A075FT90</accession>
<feature type="transmembrane region" description="Helical" evidence="1">
    <location>
        <begin position="117"/>
        <end position="135"/>
    </location>
</feature>
<keyword evidence="1" id="KW-0812">Transmembrane</keyword>
<evidence type="ECO:0000313" key="2">
    <source>
        <dbReference type="EMBL" id="AIE94548.1"/>
    </source>
</evidence>
<feature type="transmembrane region" description="Helical" evidence="1">
    <location>
        <begin position="178"/>
        <end position="204"/>
    </location>
</feature>
<reference evidence="2" key="1">
    <citation type="journal article" date="2014" name="Genome Biol. Evol.">
        <title>Pangenome evidence for extensive interdomain horizontal transfer affecting lineage core and shell genes in uncultured planktonic thaumarchaeota and euryarchaeota.</title>
        <authorList>
            <person name="Deschamps P."/>
            <person name="Zivanovic Y."/>
            <person name="Moreira D."/>
            <person name="Rodriguez-Valera F."/>
            <person name="Lopez-Garcia P."/>
        </authorList>
    </citation>
    <scope>NUCLEOTIDE SEQUENCE</scope>
</reference>
<proteinExistence type="predicted"/>
<feature type="transmembrane region" description="Helical" evidence="1">
    <location>
        <begin position="55"/>
        <end position="72"/>
    </location>
</feature>
<dbReference type="AlphaFoldDB" id="A0A075FT90"/>
<name>A0A075FT90_9EURY</name>
<keyword evidence="1" id="KW-1133">Transmembrane helix</keyword>
<dbReference type="Gene3D" id="1.10.1760.20">
    <property type="match status" value="1"/>
</dbReference>
<dbReference type="EMBL" id="KF900424">
    <property type="protein sequence ID" value="AIE94548.1"/>
    <property type="molecule type" value="Genomic_DNA"/>
</dbReference>
<protein>
    <recommendedName>
        <fullName evidence="3">ECF transporter S component</fullName>
    </recommendedName>
</protein>
<organism evidence="2">
    <name type="scientific">uncultured marine group II/III euryarchaeote AD1000_48_C11</name>
    <dbReference type="NCBI Taxonomy" id="1457777"/>
    <lineage>
        <taxon>Archaea</taxon>
        <taxon>Methanobacteriati</taxon>
        <taxon>Methanobacteriota</taxon>
        <taxon>environmental samples</taxon>
    </lineage>
</organism>